<dbReference type="Proteomes" id="UP000062768">
    <property type="component" value="Chromosome I"/>
</dbReference>
<feature type="transmembrane region" description="Helical" evidence="2">
    <location>
        <begin position="48"/>
        <end position="68"/>
    </location>
</feature>
<keyword evidence="2" id="KW-0472">Membrane</keyword>
<evidence type="ECO:0000313" key="4">
    <source>
        <dbReference type="EMBL" id="CEL24804.1"/>
    </source>
</evidence>
<organism evidence="4 5">
    <name type="scientific">Methanobacterium formicicum</name>
    <dbReference type="NCBI Taxonomy" id="2162"/>
    <lineage>
        <taxon>Archaea</taxon>
        <taxon>Methanobacteriati</taxon>
        <taxon>Methanobacteriota</taxon>
        <taxon>Methanomada group</taxon>
        <taxon>Methanobacteria</taxon>
        <taxon>Methanobacteriales</taxon>
        <taxon>Methanobacteriaceae</taxon>
        <taxon>Methanobacterium</taxon>
    </lineage>
</organism>
<reference evidence="4" key="1">
    <citation type="submission" date="2014-09" db="EMBL/GenBank/DDBJ databases">
        <authorList>
            <person name="Wibberg D."/>
        </authorList>
    </citation>
    <scope>NUCLEOTIDE SEQUENCE [LARGE SCALE GENOMIC DNA]</scope>
    <source>
        <strain evidence="4">Mb9</strain>
    </source>
</reference>
<dbReference type="Pfam" id="PF13240">
    <property type="entry name" value="Zn_Ribbon_1"/>
    <property type="match status" value="1"/>
</dbReference>
<proteinExistence type="predicted"/>
<evidence type="ECO:0000256" key="1">
    <source>
        <dbReference type="SAM" id="MobiDB-lite"/>
    </source>
</evidence>
<feature type="region of interest" description="Disordered" evidence="1">
    <location>
        <begin position="79"/>
        <end position="99"/>
    </location>
</feature>
<evidence type="ECO:0000256" key="2">
    <source>
        <dbReference type="SAM" id="Phobius"/>
    </source>
</evidence>
<dbReference type="InterPro" id="IPR026870">
    <property type="entry name" value="Zinc_ribbon_dom"/>
</dbReference>
<gene>
    <name evidence="4" type="ORF">MB9_1166</name>
</gene>
<accession>A0A0S4FSC2</accession>
<sequence>MRCQNCGHDNEIDATFCEKCGSRLDTYSNYGRQPLDVEKTGMKTSTKLLIIGVIALVAVLGIAVGAFMQMNKQSSVNNAPVSINQSSDTQQTSQSSWHEVTTITNPTEGIVSFNIKGEQCKIVISATPIVNYQMNILSVDLLKNNVAVGTDYISWTATESPNTKENTTVSSAGPGNYQVNIHVTDLETWKIKVYDYY</sequence>
<dbReference type="AlphaFoldDB" id="A0A0S4FSC2"/>
<keyword evidence="5" id="KW-1185">Reference proteome</keyword>
<evidence type="ECO:0000313" key="5">
    <source>
        <dbReference type="Proteomes" id="UP000062768"/>
    </source>
</evidence>
<feature type="compositionally biased region" description="Low complexity" evidence="1">
    <location>
        <begin position="85"/>
        <end position="96"/>
    </location>
</feature>
<name>A0A0S4FSC2_METFO</name>
<keyword evidence="2" id="KW-0812">Transmembrane</keyword>
<keyword evidence="2" id="KW-1133">Transmembrane helix</keyword>
<feature type="domain" description="Zinc-ribbon" evidence="3">
    <location>
        <begin position="3"/>
        <end position="24"/>
    </location>
</feature>
<dbReference type="PATRIC" id="fig|2162.10.peg.1219"/>
<protein>
    <recommendedName>
        <fullName evidence="3">Zinc-ribbon domain-containing protein</fullName>
    </recommendedName>
</protein>
<dbReference type="EMBL" id="LN734822">
    <property type="protein sequence ID" value="CEL24804.1"/>
    <property type="molecule type" value="Genomic_DNA"/>
</dbReference>
<evidence type="ECO:0000259" key="3">
    <source>
        <dbReference type="Pfam" id="PF13240"/>
    </source>
</evidence>